<dbReference type="AlphaFoldDB" id="A0A382B0N6"/>
<organism evidence="1">
    <name type="scientific">marine metagenome</name>
    <dbReference type="NCBI Taxonomy" id="408172"/>
    <lineage>
        <taxon>unclassified sequences</taxon>
        <taxon>metagenomes</taxon>
        <taxon>ecological metagenomes</taxon>
    </lineage>
</organism>
<name>A0A382B0N6_9ZZZZ</name>
<reference evidence="1" key="1">
    <citation type="submission" date="2018-05" db="EMBL/GenBank/DDBJ databases">
        <authorList>
            <person name="Lanie J.A."/>
            <person name="Ng W.-L."/>
            <person name="Kazmierczak K.M."/>
            <person name="Andrzejewski T.M."/>
            <person name="Davidsen T.M."/>
            <person name="Wayne K.J."/>
            <person name="Tettelin H."/>
            <person name="Glass J.I."/>
            <person name="Rusch D."/>
            <person name="Podicherti R."/>
            <person name="Tsui H.-C.T."/>
            <person name="Winkler M.E."/>
        </authorList>
    </citation>
    <scope>NUCLEOTIDE SEQUENCE</scope>
</reference>
<protein>
    <submittedName>
        <fullName evidence="1">Uncharacterized protein</fullName>
    </submittedName>
</protein>
<sequence length="82" mass="9009">MLEILATAAELEVALSKVPRLGPVCFRRSESDFGDLESALNAGYNELKTGLEDRPSQEIVAAGNILLPMTRWLLLNVQALRL</sequence>
<proteinExistence type="predicted"/>
<accession>A0A382B0N6</accession>
<dbReference type="EMBL" id="UINC01027493">
    <property type="protein sequence ID" value="SVB06823.1"/>
    <property type="molecule type" value="Genomic_DNA"/>
</dbReference>
<evidence type="ECO:0000313" key="1">
    <source>
        <dbReference type="EMBL" id="SVB06823.1"/>
    </source>
</evidence>
<gene>
    <name evidence="1" type="ORF">METZ01_LOCUS159677</name>
</gene>